<dbReference type="OrthoDB" id="9799097at2"/>
<dbReference type="PIRSF" id="PIRSF003108">
    <property type="entry name" value="DinJ"/>
    <property type="match status" value="1"/>
</dbReference>
<dbReference type="AlphaFoldDB" id="A0A1X7K6J2"/>
<dbReference type="GO" id="GO:0006355">
    <property type="term" value="P:regulation of DNA-templated transcription"/>
    <property type="evidence" value="ECO:0007669"/>
    <property type="project" value="InterPro"/>
</dbReference>
<dbReference type="Pfam" id="PF04221">
    <property type="entry name" value="RelB"/>
    <property type="match status" value="1"/>
</dbReference>
<dbReference type="NCBIfam" id="TIGR02384">
    <property type="entry name" value="RelB_DinJ"/>
    <property type="match status" value="1"/>
</dbReference>
<keyword evidence="4" id="KW-1185">Reference proteome</keyword>
<dbReference type="GO" id="GO:0000987">
    <property type="term" value="F:cis-regulatory region sequence-specific DNA binding"/>
    <property type="evidence" value="ECO:0007669"/>
    <property type="project" value="InterPro"/>
</dbReference>
<dbReference type="GO" id="GO:0044010">
    <property type="term" value="P:single-species biofilm formation"/>
    <property type="evidence" value="ECO:0007669"/>
    <property type="project" value="InterPro"/>
</dbReference>
<accession>A0A1X7K6J2</accession>
<gene>
    <name evidence="3" type="ORF">SAMN06275492_12142</name>
</gene>
<dbReference type="Proteomes" id="UP000193355">
    <property type="component" value="Unassembled WGS sequence"/>
</dbReference>
<reference evidence="4" key="1">
    <citation type="submission" date="2017-04" db="EMBL/GenBank/DDBJ databases">
        <authorList>
            <person name="Varghese N."/>
            <person name="Submissions S."/>
        </authorList>
    </citation>
    <scope>NUCLEOTIDE SEQUENCE [LARGE SCALE GENOMIC DNA]</scope>
    <source>
        <strain evidence="4">USBA 82</strain>
    </source>
</reference>
<dbReference type="InterPro" id="IPR007337">
    <property type="entry name" value="RelB/DinJ"/>
</dbReference>
<name>A0A1X7K6J2_9BACT</name>
<protein>
    <submittedName>
        <fullName evidence="3">DNA-damage-inducible protein J</fullName>
    </submittedName>
</protein>
<evidence type="ECO:0000256" key="2">
    <source>
        <dbReference type="ARBA" id="ARBA00022649"/>
    </source>
</evidence>
<organism evidence="3 4">
    <name type="scientific">Dethiosulfovibrio salsuginis</name>
    <dbReference type="NCBI Taxonomy" id="561720"/>
    <lineage>
        <taxon>Bacteria</taxon>
        <taxon>Thermotogati</taxon>
        <taxon>Synergistota</taxon>
        <taxon>Synergistia</taxon>
        <taxon>Synergistales</taxon>
        <taxon>Dethiosulfovibrionaceae</taxon>
        <taxon>Dethiosulfovibrio</taxon>
    </lineage>
</organism>
<dbReference type="PANTHER" id="PTHR38781">
    <property type="entry name" value="ANTITOXIN DINJ-RELATED"/>
    <property type="match status" value="1"/>
</dbReference>
<dbReference type="PANTHER" id="PTHR38781:SF1">
    <property type="entry name" value="ANTITOXIN DINJ-RELATED"/>
    <property type="match status" value="1"/>
</dbReference>
<sequence length="86" mass="9267">MTTCDSSIRVRIDSETKRKASEALSKMGLSVSDAVRMTLVQIGANGKLPFTVEIPNGRTVQAMEEVASGDGAEFESLDELYEDLGI</sequence>
<evidence type="ECO:0000313" key="3">
    <source>
        <dbReference type="EMBL" id="SMG36290.1"/>
    </source>
</evidence>
<dbReference type="GO" id="GO:0006351">
    <property type="term" value="P:DNA-templated transcription"/>
    <property type="evidence" value="ECO:0007669"/>
    <property type="project" value="TreeGrafter"/>
</dbReference>
<dbReference type="STRING" id="561720.SAMN06275492_12142"/>
<dbReference type="EMBL" id="FXBB01000021">
    <property type="protein sequence ID" value="SMG36290.1"/>
    <property type="molecule type" value="Genomic_DNA"/>
</dbReference>
<evidence type="ECO:0000256" key="1">
    <source>
        <dbReference type="ARBA" id="ARBA00010562"/>
    </source>
</evidence>
<dbReference type="InterPro" id="IPR026262">
    <property type="entry name" value="DinJ"/>
</dbReference>
<dbReference type="GO" id="GO:0015643">
    <property type="term" value="F:toxic substance binding"/>
    <property type="evidence" value="ECO:0007669"/>
    <property type="project" value="InterPro"/>
</dbReference>
<proteinExistence type="inferred from homology"/>
<keyword evidence="2" id="KW-1277">Toxin-antitoxin system</keyword>
<comment type="similarity">
    <text evidence="1">Belongs to the RelB/DinJ antitoxin family.</text>
</comment>
<evidence type="ECO:0000313" key="4">
    <source>
        <dbReference type="Proteomes" id="UP000193355"/>
    </source>
</evidence>
<dbReference type="RefSeq" id="WP_085544945.1">
    <property type="nucleotide sequence ID" value="NZ_FXBB01000021.1"/>
</dbReference>
<dbReference type="InterPro" id="IPR013321">
    <property type="entry name" value="Arc_rbn_hlx_hlx"/>
</dbReference>
<dbReference type="Gene3D" id="1.10.1220.10">
    <property type="entry name" value="Met repressor-like"/>
    <property type="match status" value="1"/>
</dbReference>